<protein>
    <recommendedName>
        <fullName evidence="3">HIT-type domain-containing protein</fullName>
    </recommendedName>
</protein>
<feature type="domain" description="HIT-type" evidence="3">
    <location>
        <begin position="21"/>
        <end position="53"/>
    </location>
</feature>
<feature type="compositionally biased region" description="Basic and acidic residues" evidence="2">
    <location>
        <begin position="244"/>
        <end position="253"/>
    </location>
</feature>
<gene>
    <name evidence="4" type="ORF">CTEN210_06718</name>
</gene>
<keyword evidence="1" id="KW-0862">Zinc</keyword>
<dbReference type="Gene3D" id="3.30.60.190">
    <property type="match status" value="1"/>
</dbReference>
<proteinExistence type="predicted"/>
<dbReference type="AlphaFoldDB" id="A0AAD3CQJ9"/>
<evidence type="ECO:0000259" key="3">
    <source>
        <dbReference type="PROSITE" id="PS51083"/>
    </source>
</evidence>
<dbReference type="Pfam" id="PF04438">
    <property type="entry name" value="zf-HIT"/>
    <property type="match status" value="1"/>
</dbReference>
<evidence type="ECO:0000313" key="4">
    <source>
        <dbReference type="EMBL" id="GFH50242.1"/>
    </source>
</evidence>
<dbReference type="EMBL" id="BLLK01000038">
    <property type="protein sequence ID" value="GFH50242.1"/>
    <property type="molecule type" value="Genomic_DNA"/>
</dbReference>
<keyword evidence="5" id="KW-1185">Reference proteome</keyword>
<dbReference type="Proteomes" id="UP001054902">
    <property type="component" value="Unassembled WGS sequence"/>
</dbReference>
<dbReference type="GO" id="GO:0008270">
    <property type="term" value="F:zinc ion binding"/>
    <property type="evidence" value="ECO:0007669"/>
    <property type="project" value="UniProtKB-UniRule"/>
</dbReference>
<sequence>MPNFKSKRRPNKHNDKKSIGCGVCGIDDGKYKCPKCRVPYCSVKCCKEHKLQCMNAASPIKPSNSSQESTQKEIKASQYLDAKQLTNDPLENSIKRRQMLDDDDDSDLELEGWKITKEMMDRIDSSDWIRQELQDGGLRQIIAEIDVADDTQDNTCRKKRKLNAQPEPTPRELALMRARQSNPNFSNFIDRLLVTAGVLVEGDLSMEEQVMSVLNGNGNAEEQLGMLALAPIVKIKRHVPQESMFREIQKSESENDDDDSSDSGSSGSGSSEDDSSDDSPTSS</sequence>
<keyword evidence="1" id="KW-0479">Metal-binding</keyword>
<evidence type="ECO:0000313" key="5">
    <source>
        <dbReference type="Proteomes" id="UP001054902"/>
    </source>
</evidence>
<dbReference type="SUPFAM" id="SSF144232">
    <property type="entry name" value="HIT/MYND zinc finger-like"/>
    <property type="match status" value="1"/>
</dbReference>
<keyword evidence="1" id="KW-0863">Zinc-finger</keyword>
<reference evidence="4 5" key="1">
    <citation type="journal article" date="2021" name="Sci. Rep.">
        <title>The genome of the diatom Chaetoceros tenuissimus carries an ancient integrated fragment of an extant virus.</title>
        <authorList>
            <person name="Hongo Y."/>
            <person name="Kimura K."/>
            <person name="Takaki Y."/>
            <person name="Yoshida Y."/>
            <person name="Baba S."/>
            <person name="Kobayashi G."/>
            <person name="Nagasaki K."/>
            <person name="Hano T."/>
            <person name="Tomaru Y."/>
        </authorList>
    </citation>
    <scope>NUCLEOTIDE SEQUENCE [LARGE SCALE GENOMIC DNA]</scope>
    <source>
        <strain evidence="4 5">NIES-3715</strain>
    </source>
</reference>
<evidence type="ECO:0000256" key="1">
    <source>
        <dbReference type="PROSITE-ProRule" id="PRU00453"/>
    </source>
</evidence>
<feature type="region of interest" description="Disordered" evidence="2">
    <location>
        <begin position="243"/>
        <end position="283"/>
    </location>
</feature>
<dbReference type="CDD" id="cd23024">
    <property type="entry name" value="zf-HIT_ZNHIT2-3"/>
    <property type="match status" value="1"/>
</dbReference>
<accession>A0AAD3CQJ9</accession>
<dbReference type="InterPro" id="IPR007529">
    <property type="entry name" value="Znf_HIT"/>
</dbReference>
<evidence type="ECO:0000256" key="2">
    <source>
        <dbReference type="SAM" id="MobiDB-lite"/>
    </source>
</evidence>
<name>A0AAD3CQJ9_9STRA</name>
<organism evidence="4 5">
    <name type="scientific">Chaetoceros tenuissimus</name>
    <dbReference type="NCBI Taxonomy" id="426638"/>
    <lineage>
        <taxon>Eukaryota</taxon>
        <taxon>Sar</taxon>
        <taxon>Stramenopiles</taxon>
        <taxon>Ochrophyta</taxon>
        <taxon>Bacillariophyta</taxon>
        <taxon>Coscinodiscophyceae</taxon>
        <taxon>Chaetocerotophycidae</taxon>
        <taxon>Chaetocerotales</taxon>
        <taxon>Chaetocerotaceae</taxon>
        <taxon>Chaetoceros</taxon>
    </lineage>
</organism>
<dbReference type="PROSITE" id="PS51083">
    <property type="entry name" value="ZF_HIT"/>
    <property type="match status" value="1"/>
</dbReference>
<comment type="caution">
    <text evidence="4">The sequence shown here is derived from an EMBL/GenBank/DDBJ whole genome shotgun (WGS) entry which is preliminary data.</text>
</comment>